<feature type="chain" id="PRO_5021852890" evidence="1">
    <location>
        <begin position="27"/>
        <end position="516"/>
    </location>
</feature>
<keyword evidence="1" id="KW-0732">Signal</keyword>
<proteinExistence type="predicted"/>
<evidence type="ECO:0000256" key="1">
    <source>
        <dbReference type="SAM" id="SignalP"/>
    </source>
</evidence>
<dbReference type="RefSeq" id="WP_145086046.1">
    <property type="nucleotide sequence ID" value="NZ_CP036274.1"/>
</dbReference>
<dbReference type="EMBL" id="CP036274">
    <property type="protein sequence ID" value="QDU26069.1"/>
    <property type="molecule type" value="Genomic_DNA"/>
</dbReference>
<evidence type="ECO:0000313" key="2">
    <source>
        <dbReference type="EMBL" id="QDU26069.1"/>
    </source>
</evidence>
<accession>A0A517Y759</accession>
<dbReference type="Proteomes" id="UP000315017">
    <property type="component" value="Chromosome"/>
</dbReference>
<dbReference type="OrthoDB" id="210667at2"/>
<reference evidence="2 3" key="1">
    <citation type="submission" date="2019-02" db="EMBL/GenBank/DDBJ databases">
        <title>Deep-cultivation of Planctomycetes and their phenomic and genomic characterization uncovers novel biology.</title>
        <authorList>
            <person name="Wiegand S."/>
            <person name="Jogler M."/>
            <person name="Boedeker C."/>
            <person name="Pinto D."/>
            <person name="Vollmers J."/>
            <person name="Rivas-Marin E."/>
            <person name="Kohn T."/>
            <person name="Peeters S.H."/>
            <person name="Heuer A."/>
            <person name="Rast P."/>
            <person name="Oberbeckmann S."/>
            <person name="Bunk B."/>
            <person name="Jeske O."/>
            <person name="Meyerdierks A."/>
            <person name="Storesund J.E."/>
            <person name="Kallscheuer N."/>
            <person name="Luecker S."/>
            <person name="Lage O.M."/>
            <person name="Pohl T."/>
            <person name="Merkel B.J."/>
            <person name="Hornburger P."/>
            <person name="Mueller R.-W."/>
            <person name="Bruemmer F."/>
            <person name="Labrenz M."/>
            <person name="Spormann A.M."/>
            <person name="Op den Camp H."/>
            <person name="Overmann J."/>
            <person name="Amann R."/>
            <person name="Jetten M.S.M."/>
            <person name="Mascher T."/>
            <person name="Medema M.H."/>
            <person name="Devos D.P."/>
            <person name="Kaster A.-K."/>
            <person name="Ovreas L."/>
            <person name="Rohde M."/>
            <person name="Galperin M.Y."/>
            <person name="Jogler C."/>
        </authorList>
    </citation>
    <scope>NUCLEOTIDE SEQUENCE [LARGE SCALE GENOMIC DNA]</scope>
    <source>
        <strain evidence="2 3">ETA_A8</strain>
    </source>
</reference>
<name>A0A517Y759_9BACT</name>
<dbReference type="AlphaFoldDB" id="A0A517Y759"/>
<keyword evidence="3" id="KW-1185">Reference proteome</keyword>
<sequence length="516" mass="57711" precursor="true">MRAIWTQQSLFAFVATLLLALQSATAAESDYFGIHVVDAETGRGVPLVELKTVSGLLYITDSAGWVAFNEPDLMNQKVYFHVSSHGYEYPADGFGLRGKAFDVKAGSKVELPLARKNLAERLYRVTGSGIYRDSILLGEPVPLAQPLANAQVQGSDSVQLAEYGGQLHWFWGDTSLARYPLGIFHMPGAVSRPPSKAKLDIEQGIDLTYFQDDKGAARNTAQMSGDGPTWISGVTVVPDQNGQEQMIAGYTKIRGALEVYRRGLCRWNNERGAFDDLGTVAEDAALFPIGHPFAHLVDGKKWIYYCEPLPTLRVPATAESVLDVTQYEAFTCLQAGSRLTKGKPRAEDIERDAQGIVRWAWKKDAPQLDPSDEARWLDTGVLKADEARLQLKDVESGKRVTPHRGNVAWNEYRNCWTLVFGQINGTSLLGEIWYAEADDLPGPWPPARKIVTHEKYDFYNPCQHPVFQKENGKVIYFEGTYTHTFAGNPRPTPRYDYNQIMYRLDLSQPRLKLESR</sequence>
<gene>
    <name evidence="2" type="ORF">ETAA8_11420</name>
</gene>
<protein>
    <submittedName>
        <fullName evidence="2">Uncharacterized protein</fullName>
    </submittedName>
</protein>
<dbReference type="KEGG" id="aagg:ETAA8_11420"/>
<feature type="signal peptide" evidence="1">
    <location>
        <begin position="1"/>
        <end position="26"/>
    </location>
</feature>
<evidence type="ECO:0000313" key="3">
    <source>
        <dbReference type="Proteomes" id="UP000315017"/>
    </source>
</evidence>
<organism evidence="2 3">
    <name type="scientific">Anatilimnocola aggregata</name>
    <dbReference type="NCBI Taxonomy" id="2528021"/>
    <lineage>
        <taxon>Bacteria</taxon>
        <taxon>Pseudomonadati</taxon>
        <taxon>Planctomycetota</taxon>
        <taxon>Planctomycetia</taxon>
        <taxon>Pirellulales</taxon>
        <taxon>Pirellulaceae</taxon>
        <taxon>Anatilimnocola</taxon>
    </lineage>
</organism>